<organism evidence="2 3">
    <name type="scientific">Dreissena polymorpha</name>
    <name type="common">Zebra mussel</name>
    <name type="synonym">Mytilus polymorpha</name>
    <dbReference type="NCBI Taxonomy" id="45954"/>
    <lineage>
        <taxon>Eukaryota</taxon>
        <taxon>Metazoa</taxon>
        <taxon>Spiralia</taxon>
        <taxon>Lophotrochozoa</taxon>
        <taxon>Mollusca</taxon>
        <taxon>Bivalvia</taxon>
        <taxon>Autobranchia</taxon>
        <taxon>Heteroconchia</taxon>
        <taxon>Euheterodonta</taxon>
        <taxon>Imparidentia</taxon>
        <taxon>Neoheterodontei</taxon>
        <taxon>Myida</taxon>
        <taxon>Dreissenoidea</taxon>
        <taxon>Dreissenidae</taxon>
        <taxon>Dreissena</taxon>
    </lineage>
</organism>
<dbReference type="EMBL" id="JAIWYP010000003">
    <property type="protein sequence ID" value="KAH3850331.1"/>
    <property type="molecule type" value="Genomic_DNA"/>
</dbReference>
<feature type="compositionally biased region" description="Basic and acidic residues" evidence="1">
    <location>
        <begin position="22"/>
        <end position="32"/>
    </location>
</feature>
<evidence type="ECO:0000256" key="1">
    <source>
        <dbReference type="SAM" id="MobiDB-lite"/>
    </source>
</evidence>
<feature type="compositionally biased region" description="Polar residues" evidence="1">
    <location>
        <begin position="41"/>
        <end position="66"/>
    </location>
</feature>
<name>A0A9D4L4I6_DREPO</name>
<reference evidence="2" key="2">
    <citation type="submission" date="2020-11" db="EMBL/GenBank/DDBJ databases">
        <authorList>
            <person name="McCartney M.A."/>
            <person name="Auch B."/>
            <person name="Kono T."/>
            <person name="Mallez S."/>
            <person name="Becker A."/>
            <person name="Gohl D.M."/>
            <person name="Silverstein K.A.T."/>
            <person name="Koren S."/>
            <person name="Bechman K.B."/>
            <person name="Herman A."/>
            <person name="Abrahante J.E."/>
            <person name="Garbe J."/>
        </authorList>
    </citation>
    <scope>NUCLEOTIDE SEQUENCE</scope>
    <source>
        <strain evidence="2">Duluth1</strain>
        <tissue evidence="2">Whole animal</tissue>
    </source>
</reference>
<evidence type="ECO:0000313" key="2">
    <source>
        <dbReference type="EMBL" id="KAH3850331.1"/>
    </source>
</evidence>
<protein>
    <submittedName>
        <fullName evidence="2">Uncharacterized protein</fullName>
    </submittedName>
</protein>
<sequence length="142" mass="16416">MFIERGRRDVHVENQSTPSQDMRPEEERDQSKTPRRAYPSGNEQIQETGVKTPVSTRLSKSLIKQTTRSRKWKQIHEAPQGRRYHCAATNVRPVGRRGLHPGSINCDRCCYVCAITIKYSDTDTFNMCGFVLERYTAVNIHF</sequence>
<reference evidence="2" key="1">
    <citation type="journal article" date="2019" name="bioRxiv">
        <title>The Genome of the Zebra Mussel, Dreissena polymorpha: A Resource for Invasive Species Research.</title>
        <authorList>
            <person name="McCartney M.A."/>
            <person name="Auch B."/>
            <person name="Kono T."/>
            <person name="Mallez S."/>
            <person name="Zhang Y."/>
            <person name="Obille A."/>
            <person name="Becker A."/>
            <person name="Abrahante J.E."/>
            <person name="Garbe J."/>
            <person name="Badalamenti J.P."/>
            <person name="Herman A."/>
            <person name="Mangelson H."/>
            <person name="Liachko I."/>
            <person name="Sullivan S."/>
            <person name="Sone E.D."/>
            <person name="Koren S."/>
            <person name="Silverstein K.A.T."/>
            <person name="Beckman K.B."/>
            <person name="Gohl D.M."/>
        </authorList>
    </citation>
    <scope>NUCLEOTIDE SEQUENCE</scope>
    <source>
        <strain evidence="2">Duluth1</strain>
        <tissue evidence="2">Whole animal</tissue>
    </source>
</reference>
<evidence type="ECO:0000313" key="3">
    <source>
        <dbReference type="Proteomes" id="UP000828390"/>
    </source>
</evidence>
<proteinExistence type="predicted"/>
<accession>A0A9D4L4I6</accession>
<dbReference type="AlphaFoldDB" id="A0A9D4L4I6"/>
<gene>
    <name evidence="2" type="ORF">DPMN_092740</name>
</gene>
<feature type="compositionally biased region" description="Basic and acidic residues" evidence="1">
    <location>
        <begin position="1"/>
        <end position="12"/>
    </location>
</feature>
<feature type="region of interest" description="Disordered" evidence="1">
    <location>
        <begin position="1"/>
        <end position="75"/>
    </location>
</feature>
<dbReference type="Proteomes" id="UP000828390">
    <property type="component" value="Unassembled WGS sequence"/>
</dbReference>
<comment type="caution">
    <text evidence="2">The sequence shown here is derived from an EMBL/GenBank/DDBJ whole genome shotgun (WGS) entry which is preliminary data.</text>
</comment>
<keyword evidence="3" id="KW-1185">Reference proteome</keyword>